<feature type="domain" description="F5/8 type C" evidence="1">
    <location>
        <begin position="15"/>
        <end position="70"/>
    </location>
</feature>
<keyword evidence="2" id="KW-0675">Receptor</keyword>
<sequence length="136" mass="15365">MGILDNKKYKCSVSSVLNRDNKQHGKSFLFDGCEDTAWSSDQGASQWIVVAFEEDVKISSFAFQFQGGFAGKNCSLALEDKDGKLLHEQNFYPDDINAKQTFNISSVLENVREVKFSFDGSTDFFGRIIVYNLELH</sequence>
<dbReference type="AlphaFoldDB" id="A0A9Q0MT04"/>
<accession>A0A9Q0MT04</accession>
<reference evidence="2" key="1">
    <citation type="submission" date="2022-07" db="EMBL/GenBank/DDBJ databases">
        <authorList>
            <person name="Trinca V."/>
            <person name="Uliana J.V.C."/>
            <person name="Torres T.T."/>
            <person name="Ward R.J."/>
            <person name="Monesi N."/>
        </authorList>
    </citation>
    <scope>NUCLEOTIDE SEQUENCE</scope>
    <source>
        <strain evidence="2">HSMRA1968</strain>
        <tissue evidence="2">Whole embryos</tissue>
    </source>
</reference>
<protein>
    <submittedName>
        <fullName evidence="2">Nuclear receptor 2C2-associated protein</fullName>
    </submittedName>
</protein>
<dbReference type="InterPro" id="IPR008979">
    <property type="entry name" value="Galactose-bd-like_sf"/>
</dbReference>
<evidence type="ECO:0000313" key="2">
    <source>
        <dbReference type="EMBL" id="KAJ6637451.1"/>
    </source>
</evidence>
<dbReference type="SUPFAM" id="SSF49785">
    <property type="entry name" value="Galactose-binding domain-like"/>
    <property type="match status" value="1"/>
</dbReference>
<organism evidence="2 3">
    <name type="scientific">Pseudolycoriella hygida</name>
    <dbReference type="NCBI Taxonomy" id="35572"/>
    <lineage>
        <taxon>Eukaryota</taxon>
        <taxon>Metazoa</taxon>
        <taxon>Ecdysozoa</taxon>
        <taxon>Arthropoda</taxon>
        <taxon>Hexapoda</taxon>
        <taxon>Insecta</taxon>
        <taxon>Pterygota</taxon>
        <taxon>Neoptera</taxon>
        <taxon>Endopterygota</taxon>
        <taxon>Diptera</taxon>
        <taxon>Nematocera</taxon>
        <taxon>Sciaroidea</taxon>
        <taxon>Sciaridae</taxon>
        <taxon>Pseudolycoriella</taxon>
    </lineage>
</organism>
<name>A0A9Q0MT04_9DIPT</name>
<evidence type="ECO:0000259" key="1">
    <source>
        <dbReference type="Pfam" id="PF00754"/>
    </source>
</evidence>
<dbReference type="Pfam" id="PF00754">
    <property type="entry name" value="F5_F8_type_C"/>
    <property type="match status" value="1"/>
</dbReference>
<dbReference type="Proteomes" id="UP001151699">
    <property type="component" value="Chromosome X"/>
</dbReference>
<gene>
    <name evidence="2" type="primary">nr2c2ap</name>
    <name evidence="2" type="ORF">Bhyg_10181</name>
</gene>
<dbReference type="OrthoDB" id="10250488at2759"/>
<keyword evidence="3" id="KW-1185">Reference proteome</keyword>
<comment type="caution">
    <text evidence="2">The sequence shown here is derived from an EMBL/GenBank/DDBJ whole genome shotgun (WGS) entry which is preliminary data.</text>
</comment>
<proteinExistence type="predicted"/>
<dbReference type="Gene3D" id="2.60.120.260">
    <property type="entry name" value="Galactose-binding domain-like"/>
    <property type="match status" value="1"/>
</dbReference>
<dbReference type="EMBL" id="WJQU01000003">
    <property type="protein sequence ID" value="KAJ6637451.1"/>
    <property type="molecule type" value="Genomic_DNA"/>
</dbReference>
<dbReference type="InterPro" id="IPR000421">
    <property type="entry name" value="FA58C"/>
</dbReference>
<evidence type="ECO:0000313" key="3">
    <source>
        <dbReference type="Proteomes" id="UP001151699"/>
    </source>
</evidence>